<accession>A0ABP8IBH6</accession>
<dbReference type="Proteomes" id="UP001501153">
    <property type="component" value="Unassembled WGS sequence"/>
</dbReference>
<organism evidence="2 3">
    <name type="scientific">Hymenobacter saemangeumensis</name>
    <dbReference type="NCBI Taxonomy" id="1084522"/>
    <lineage>
        <taxon>Bacteria</taxon>
        <taxon>Pseudomonadati</taxon>
        <taxon>Bacteroidota</taxon>
        <taxon>Cytophagia</taxon>
        <taxon>Cytophagales</taxon>
        <taxon>Hymenobacteraceae</taxon>
        <taxon>Hymenobacter</taxon>
    </lineage>
</organism>
<feature type="domain" description="MmeI-like N-terminal" evidence="1">
    <location>
        <begin position="5"/>
        <end position="231"/>
    </location>
</feature>
<dbReference type="EMBL" id="BAABGZ010000018">
    <property type="protein sequence ID" value="GAA4355187.1"/>
    <property type="molecule type" value="Genomic_DNA"/>
</dbReference>
<protein>
    <recommendedName>
        <fullName evidence="1">MmeI-like N-terminal domain-containing protein</fullName>
    </recommendedName>
</protein>
<reference evidence="3" key="1">
    <citation type="journal article" date="2019" name="Int. J. Syst. Evol. Microbiol.">
        <title>The Global Catalogue of Microorganisms (GCM) 10K type strain sequencing project: providing services to taxonomists for standard genome sequencing and annotation.</title>
        <authorList>
            <consortium name="The Broad Institute Genomics Platform"/>
            <consortium name="The Broad Institute Genome Sequencing Center for Infectious Disease"/>
            <person name="Wu L."/>
            <person name="Ma J."/>
        </authorList>
    </citation>
    <scope>NUCLEOTIDE SEQUENCE [LARGE SCALE GENOMIC DNA]</scope>
    <source>
        <strain evidence="3">JCM 17923</strain>
    </source>
</reference>
<proteinExistence type="predicted"/>
<dbReference type="InterPro" id="IPR046817">
    <property type="entry name" value="MmeI_N"/>
</dbReference>
<evidence type="ECO:0000313" key="2">
    <source>
        <dbReference type="EMBL" id="GAA4355187.1"/>
    </source>
</evidence>
<evidence type="ECO:0000313" key="3">
    <source>
        <dbReference type="Proteomes" id="UP001501153"/>
    </source>
</evidence>
<comment type="caution">
    <text evidence="2">The sequence shown here is derived from an EMBL/GenBank/DDBJ whole genome shotgun (WGS) entry which is preliminary data.</text>
</comment>
<keyword evidence="3" id="KW-1185">Reference proteome</keyword>
<dbReference type="RefSeq" id="WP_345235679.1">
    <property type="nucleotide sequence ID" value="NZ_BAABGZ010000018.1"/>
</dbReference>
<gene>
    <name evidence="2" type="ORF">GCM10023185_17770</name>
</gene>
<name>A0ABP8IBH6_9BACT</name>
<sequence length="276" mass="31148">MTYPDFEARWRPAGGAERANYGLFLQDLCDLLGLPRPDPTTDQPAQDAYVLERAVQFNDGPKKSTGRIDLYKRGCFILETKQGTDSPTAQQQAEKADRAELGLAPEKRRKGHALRGSVKWEQMMQAARQQALGYVRALPPDEPRPLFVLVVDVGYCLDVYANFAGVGDSYVPFPDQTHFRLKLDALAQDSTRQLLRQVWLEPRALDPSRRAARVTRELAGHLARLSAQLEKAGHHSEVVAQFLVRCLFTMFSEVRFVHPKWSHKPRDGWQGVTPPS</sequence>
<evidence type="ECO:0000259" key="1">
    <source>
        <dbReference type="Pfam" id="PF20464"/>
    </source>
</evidence>
<dbReference type="Pfam" id="PF20464">
    <property type="entry name" value="MmeI_N"/>
    <property type="match status" value="1"/>
</dbReference>